<proteinExistence type="predicted"/>
<dbReference type="AlphaFoldDB" id="A0A4U5PS51"/>
<protein>
    <submittedName>
        <fullName evidence="1">Uncharacterized protein</fullName>
    </submittedName>
</protein>
<accession>A0A4U5PS51</accession>
<sequence>MIKAVKKLKKKKRMKTHQYHEPFYHHPPSCHCCCSYPTTPAQPSAPTTPPWLEPKLTYKAISAHGAGVQPLPELVTKSLQKQVPCALPTTLSSYQRYLVPNPVYGGVPVEQKPMRDKSATFFGCVVNFGATTTRCFCPCFCIREASEIVVA</sequence>
<reference evidence="1" key="1">
    <citation type="submission" date="2018-10" db="EMBL/GenBank/DDBJ databases">
        <title>Population genomic analysis revealed the cold adaptation of white poplar.</title>
        <authorList>
            <person name="Liu Y.-J."/>
        </authorList>
    </citation>
    <scope>NUCLEOTIDE SEQUENCE [LARGE SCALE GENOMIC DNA]</scope>
    <source>
        <strain evidence="1">PAL-ZL1</strain>
    </source>
</reference>
<name>A0A4U5PS51_POPAL</name>
<gene>
    <name evidence="1" type="ORF">D5086_0000193070</name>
</gene>
<dbReference type="EMBL" id="RCHU01000632">
    <property type="protein sequence ID" value="TKR99421.1"/>
    <property type="molecule type" value="Genomic_DNA"/>
</dbReference>
<organism evidence="1">
    <name type="scientific">Populus alba</name>
    <name type="common">White poplar</name>
    <dbReference type="NCBI Taxonomy" id="43335"/>
    <lineage>
        <taxon>Eukaryota</taxon>
        <taxon>Viridiplantae</taxon>
        <taxon>Streptophyta</taxon>
        <taxon>Embryophyta</taxon>
        <taxon>Tracheophyta</taxon>
        <taxon>Spermatophyta</taxon>
        <taxon>Magnoliopsida</taxon>
        <taxon>eudicotyledons</taxon>
        <taxon>Gunneridae</taxon>
        <taxon>Pentapetalae</taxon>
        <taxon>rosids</taxon>
        <taxon>fabids</taxon>
        <taxon>Malpighiales</taxon>
        <taxon>Salicaceae</taxon>
        <taxon>Saliceae</taxon>
        <taxon>Populus</taxon>
    </lineage>
</organism>
<comment type="caution">
    <text evidence="1">The sequence shown here is derived from an EMBL/GenBank/DDBJ whole genome shotgun (WGS) entry which is preliminary data.</text>
</comment>
<evidence type="ECO:0000313" key="1">
    <source>
        <dbReference type="EMBL" id="TKR99421.1"/>
    </source>
</evidence>